<evidence type="ECO:0000256" key="2">
    <source>
        <dbReference type="ARBA" id="ARBA00022679"/>
    </source>
</evidence>
<evidence type="ECO:0000256" key="4">
    <source>
        <dbReference type="ARBA" id="ARBA00022747"/>
    </source>
</evidence>
<dbReference type="GO" id="GO:0032259">
    <property type="term" value="P:methylation"/>
    <property type="evidence" value="ECO:0007669"/>
    <property type="project" value="UniProtKB-KW"/>
</dbReference>
<protein>
    <recommendedName>
        <fullName evidence="7">Cytosine-specific methyltransferase</fullName>
        <ecNumber evidence="7">2.1.1.37</ecNumber>
    </recommendedName>
</protein>
<evidence type="ECO:0000256" key="5">
    <source>
        <dbReference type="PROSITE-ProRule" id="PRU01016"/>
    </source>
</evidence>
<dbReference type="EMBL" id="MFMC01000029">
    <property type="protein sequence ID" value="OGG77021.1"/>
    <property type="molecule type" value="Genomic_DNA"/>
</dbReference>
<dbReference type="PROSITE" id="PS00094">
    <property type="entry name" value="C5_MTASE_1"/>
    <property type="match status" value="1"/>
</dbReference>
<accession>A0A1F6ETQ8</accession>
<comment type="catalytic activity">
    <reaction evidence="7">
        <text>a 2'-deoxycytidine in DNA + S-adenosyl-L-methionine = a 5-methyl-2'-deoxycytidine in DNA + S-adenosyl-L-homocysteine + H(+)</text>
        <dbReference type="Rhea" id="RHEA:13681"/>
        <dbReference type="Rhea" id="RHEA-COMP:11369"/>
        <dbReference type="Rhea" id="RHEA-COMP:11370"/>
        <dbReference type="ChEBI" id="CHEBI:15378"/>
        <dbReference type="ChEBI" id="CHEBI:57856"/>
        <dbReference type="ChEBI" id="CHEBI:59789"/>
        <dbReference type="ChEBI" id="CHEBI:85452"/>
        <dbReference type="ChEBI" id="CHEBI:85454"/>
        <dbReference type="EC" id="2.1.1.37"/>
    </reaction>
</comment>
<dbReference type="STRING" id="1798515.A3B35_01580"/>
<dbReference type="EC" id="2.1.1.37" evidence="7"/>
<keyword evidence="1 5" id="KW-0489">Methyltransferase</keyword>
<dbReference type="AlphaFoldDB" id="A0A1F6ETQ8"/>
<keyword evidence="3 5" id="KW-0949">S-adenosyl-L-methionine</keyword>
<keyword evidence="4" id="KW-0680">Restriction system</keyword>
<name>A0A1F6ETQ8_9BACT</name>
<evidence type="ECO:0000256" key="7">
    <source>
        <dbReference type="RuleBase" id="RU000417"/>
    </source>
</evidence>
<evidence type="ECO:0000256" key="6">
    <source>
        <dbReference type="RuleBase" id="RU000416"/>
    </source>
</evidence>
<dbReference type="PANTHER" id="PTHR46098">
    <property type="entry name" value="TRNA (CYTOSINE(38)-C(5))-METHYLTRANSFERASE"/>
    <property type="match status" value="1"/>
</dbReference>
<dbReference type="GO" id="GO:0003886">
    <property type="term" value="F:DNA (cytosine-5-)-methyltransferase activity"/>
    <property type="evidence" value="ECO:0007669"/>
    <property type="project" value="UniProtKB-EC"/>
</dbReference>
<dbReference type="InterPro" id="IPR001525">
    <property type="entry name" value="C5_MeTfrase"/>
</dbReference>
<evidence type="ECO:0000256" key="3">
    <source>
        <dbReference type="ARBA" id="ARBA00022691"/>
    </source>
</evidence>
<sequence>MSVSKKHTPQKIDPQGPLRVVELFAGVGGFRLGLCGKNDASKNFQTVWFNQWEPGTKKQHAHDVYKTRFKERAGEETRLTNVDIAAVVRMAQAGQFEVPDHDVLVGGFPCQDYSVARTLSQAKGITGKKGVLWWEIRNILDLKLKQGKPVKYLFLENVDRLLKSPSGQRGRDFAIILATLADLGYAVEWRVINAADYGMPQRRRRTFILAYHSSTPAHQGMKGAGAHTWLLRKGLFAKAFPVEPKVLLPFSGNLVGSPADITEKFNRENPETSPFYSAGIMRDRAFHTIPVSSKYAGTQTTLADIIVDEKEVPEEYFINGEMERWKYLKGAKKEHRKGSDGFTFTYNEGPMVFPDPLDKPSRTIITGEGGPTPSRFKHVIKTQSGHYRRLTPLELERLCMFPDDHTGLGGISDVRRAFFMGNALVVGVIDRIGKALIKAHRNSGYGGNNFLKSGIPSPISIKATSPDRHRAPAKAA</sequence>
<dbReference type="InterPro" id="IPR050750">
    <property type="entry name" value="C5-MTase"/>
</dbReference>
<dbReference type="PANTHER" id="PTHR46098:SF1">
    <property type="entry name" value="TRNA (CYTOSINE(38)-C(5))-METHYLTRANSFERASE"/>
    <property type="match status" value="1"/>
</dbReference>
<dbReference type="PROSITE" id="PS51679">
    <property type="entry name" value="SAM_MT_C5"/>
    <property type="match status" value="1"/>
</dbReference>
<keyword evidence="2 5" id="KW-0808">Transferase</keyword>
<dbReference type="Pfam" id="PF00145">
    <property type="entry name" value="DNA_methylase"/>
    <property type="match status" value="1"/>
</dbReference>
<feature type="active site" evidence="5">
    <location>
        <position position="110"/>
    </location>
</feature>
<evidence type="ECO:0000313" key="8">
    <source>
        <dbReference type="EMBL" id="OGG77021.1"/>
    </source>
</evidence>
<organism evidence="8 9">
    <name type="scientific">Candidatus Kaiserbacteria bacterium RIFCSPLOWO2_01_FULL_54_24</name>
    <dbReference type="NCBI Taxonomy" id="1798515"/>
    <lineage>
        <taxon>Bacteria</taxon>
        <taxon>Candidatus Kaiseribacteriota</taxon>
    </lineage>
</organism>
<proteinExistence type="inferred from homology"/>
<dbReference type="Proteomes" id="UP000177215">
    <property type="component" value="Unassembled WGS sequence"/>
</dbReference>
<dbReference type="GO" id="GO:0009307">
    <property type="term" value="P:DNA restriction-modification system"/>
    <property type="evidence" value="ECO:0007669"/>
    <property type="project" value="UniProtKB-KW"/>
</dbReference>
<evidence type="ECO:0000256" key="1">
    <source>
        <dbReference type="ARBA" id="ARBA00022603"/>
    </source>
</evidence>
<dbReference type="PRINTS" id="PR00105">
    <property type="entry name" value="C5METTRFRASE"/>
</dbReference>
<dbReference type="InterPro" id="IPR018117">
    <property type="entry name" value="C5_DNA_meth_AS"/>
</dbReference>
<dbReference type="SUPFAM" id="SSF53335">
    <property type="entry name" value="S-adenosyl-L-methionine-dependent methyltransferases"/>
    <property type="match status" value="1"/>
</dbReference>
<reference evidence="8 9" key="1">
    <citation type="journal article" date="2016" name="Nat. Commun.">
        <title>Thousands of microbial genomes shed light on interconnected biogeochemical processes in an aquifer system.</title>
        <authorList>
            <person name="Anantharaman K."/>
            <person name="Brown C.T."/>
            <person name="Hug L.A."/>
            <person name="Sharon I."/>
            <person name="Castelle C.J."/>
            <person name="Probst A.J."/>
            <person name="Thomas B.C."/>
            <person name="Singh A."/>
            <person name="Wilkins M.J."/>
            <person name="Karaoz U."/>
            <person name="Brodie E.L."/>
            <person name="Williams K.H."/>
            <person name="Hubbard S.S."/>
            <person name="Banfield J.F."/>
        </authorList>
    </citation>
    <scope>NUCLEOTIDE SEQUENCE [LARGE SCALE GENOMIC DNA]</scope>
</reference>
<dbReference type="InterPro" id="IPR029063">
    <property type="entry name" value="SAM-dependent_MTases_sf"/>
</dbReference>
<comment type="similarity">
    <text evidence="5 6">Belongs to the class I-like SAM-binding methyltransferase superfamily. C5-methyltransferase family.</text>
</comment>
<evidence type="ECO:0000313" key="9">
    <source>
        <dbReference type="Proteomes" id="UP000177215"/>
    </source>
</evidence>
<dbReference type="Gene3D" id="3.90.120.10">
    <property type="entry name" value="DNA Methylase, subunit A, domain 2"/>
    <property type="match status" value="1"/>
</dbReference>
<dbReference type="NCBIfam" id="TIGR00675">
    <property type="entry name" value="dcm"/>
    <property type="match status" value="1"/>
</dbReference>
<gene>
    <name evidence="8" type="ORF">A3B35_01580</name>
</gene>
<dbReference type="Gene3D" id="3.40.50.150">
    <property type="entry name" value="Vaccinia Virus protein VP39"/>
    <property type="match status" value="1"/>
</dbReference>
<comment type="caution">
    <text evidence="8">The sequence shown here is derived from an EMBL/GenBank/DDBJ whole genome shotgun (WGS) entry which is preliminary data.</text>
</comment>